<evidence type="ECO:0000256" key="1">
    <source>
        <dbReference type="ARBA" id="ARBA00022443"/>
    </source>
</evidence>
<sequence length="173" mass="19343">MRFVVVAQHRSEYPQPIYFAKGSLIAIGDKYEGPEGWDNWYLCRTPDSKEGWVPGQIIEHFGPNSGKALEDYTALERDVDAGDVLIGARVLNGWVWCRLAGHRGDQWKRLAVIMWRPASEALLMRRTAIEVSHFRKHQLKPLAAAAAGRGPSSEAVHVSPCRSRQADHSLLSA</sequence>
<evidence type="ECO:0000313" key="5">
    <source>
        <dbReference type="Proteomes" id="UP000217154"/>
    </source>
</evidence>
<dbReference type="Proteomes" id="UP000217154">
    <property type="component" value="Chromosome"/>
</dbReference>
<dbReference type="AlphaFoldDB" id="A0A250DFH1"/>
<dbReference type="SUPFAM" id="SSF50044">
    <property type="entry name" value="SH3-domain"/>
    <property type="match status" value="1"/>
</dbReference>
<feature type="domain" description="SH3" evidence="3">
    <location>
        <begin position="3"/>
        <end position="59"/>
    </location>
</feature>
<dbReference type="InterPro" id="IPR001452">
    <property type="entry name" value="SH3_domain"/>
</dbReference>
<protein>
    <recommendedName>
        <fullName evidence="3">SH3 domain-containing protein</fullName>
    </recommendedName>
</protein>
<name>A0A250DFH1_9BURK</name>
<feature type="region of interest" description="Disordered" evidence="2">
    <location>
        <begin position="145"/>
        <end position="173"/>
    </location>
</feature>
<evidence type="ECO:0000313" key="4">
    <source>
        <dbReference type="EMBL" id="ATA53108.1"/>
    </source>
</evidence>
<organism evidence="4 5">
    <name type="scientific">Variovorax boronicumulans</name>
    <dbReference type="NCBI Taxonomy" id="436515"/>
    <lineage>
        <taxon>Bacteria</taxon>
        <taxon>Pseudomonadati</taxon>
        <taxon>Pseudomonadota</taxon>
        <taxon>Betaproteobacteria</taxon>
        <taxon>Burkholderiales</taxon>
        <taxon>Comamonadaceae</taxon>
        <taxon>Variovorax</taxon>
    </lineage>
</organism>
<gene>
    <name evidence="4" type="ORF">CKY39_07660</name>
</gene>
<keyword evidence="1" id="KW-0728">SH3 domain</keyword>
<proteinExistence type="predicted"/>
<dbReference type="Pfam" id="PF07653">
    <property type="entry name" value="SH3_2"/>
    <property type="match status" value="1"/>
</dbReference>
<dbReference type="KEGG" id="vbo:CKY39_07660"/>
<reference evidence="4 5" key="1">
    <citation type="submission" date="2017-09" db="EMBL/GenBank/DDBJ databases">
        <title>The diverse metabolic capabilities of V. boronicumulans make it an excellent choice for continued studies on novel biodegradation.</title>
        <authorList>
            <person name="Sun S."/>
        </authorList>
    </citation>
    <scope>NUCLEOTIDE SEQUENCE [LARGE SCALE GENOMIC DNA]</scope>
    <source>
        <strain evidence="4 5">J1</strain>
    </source>
</reference>
<accession>A0A250DFH1</accession>
<dbReference type="InterPro" id="IPR036028">
    <property type="entry name" value="SH3-like_dom_sf"/>
</dbReference>
<evidence type="ECO:0000256" key="2">
    <source>
        <dbReference type="SAM" id="MobiDB-lite"/>
    </source>
</evidence>
<evidence type="ECO:0000259" key="3">
    <source>
        <dbReference type="Pfam" id="PF07653"/>
    </source>
</evidence>
<dbReference type="EMBL" id="CP023284">
    <property type="protein sequence ID" value="ATA53108.1"/>
    <property type="molecule type" value="Genomic_DNA"/>
</dbReference>